<evidence type="ECO:0000313" key="1">
    <source>
        <dbReference type="EMBL" id="GAH49366.1"/>
    </source>
</evidence>
<feature type="non-terminal residue" evidence="1">
    <location>
        <position position="1"/>
    </location>
</feature>
<proteinExistence type="predicted"/>
<name>X1FUM9_9ZZZZ</name>
<dbReference type="AlphaFoldDB" id="X1FUM9"/>
<sequence>DMVREILKKGYRGTKKTIYDKDPKRLVERLIKLIKKEVIMANIPNRAPRIIIF</sequence>
<protein>
    <submittedName>
        <fullName evidence="1">Uncharacterized protein</fullName>
    </submittedName>
</protein>
<gene>
    <name evidence="1" type="ORF">S03H2_29525</name>
</gene>
<reference evidence="1" key="1">
    <citation type="journal article" date="2014" name="Front. Microbiol.">
        <title>High frequency of phylogenetically diverse reductive dehalogenase-homologous genes in deep subseafloor sedimentary metagenomes.</title>
        <authorList>
            <person name="Kawai M."/>
            <person name="Futagami T."/>
            <person name="Toyoda A."/>
            <person name="Takaki Y."/>
            <person name="Nishi S."/>
            <person name="Hori S."/>
            <person name="Arai W."/>
            <person name="Tsubouchi T."/>
            <person name="Morono Y."/>
            <person name="Uchiyama I."/>
            <person name="Ito T."/>
            <person name="Fujiyama A."/>
            <person name="Inagaki F."/>
            <person name="Takami H."/>
        </authorList>
    </citation>
    <scope>NUCLEOTIDE SEQUENCE</scope>
    <source>
        <strain evidence="1">Expedition CK06-06</strain>
    </source>
</reference>
<dbReference type="EMBL" id="BARU01017829">
    <property type="protein sequence ID" value="GAH49366.1"/>
    <property type="molecule type" value="Genomic_DNA"/>
</dbReference>
<organism evidence="1">
    <name type="scientific">marine sediment metagenome</name>
    <dbReference type="NCBI Taxonomy" id="412755"/>
    <lineage>
        <taxon>unclassified sequences</taxon>
        <taxon>metagenomes</taxon>
        <taxon>ecological metagenomes</taxon>
    </lineage>
</organism>
<accession>X1FUM9</accession>
<comment type="caution">
    <text evidence="1">The sequence shown here is derived from an EMBL/GenBank/DDBJ whole genome shotgun (WGS) entry which is preliminary data.</text>
</comment>